<name>A0A1F7WHH4_9BACT</name>
<dbReference type="EMBL" id="MGFJ01000027">
    <property type="protein sequence ID" value="OGM02251.1"/>
    <property type="molecule type" value="Genomic_DNA"/>
</dbReference>
<accession>A0A1F7WHH4</accession>
<evidence type="ECO:0000313" key="1">
    <source>
        <dbReference type="EMBL" id="OGM02251.1"/>
    </source>
</evidence>
<comment type="caution">
    <text evidence="1">The sequence shown here is derived from an EMBL/GenBank/DDBJ whole genome shotgun (WGS) entry which is preliminary data.</text>
</comment>
<protein>
    <recommendedName>
        <fullName evidence="3">Tetratricopeptide repeat protein</fullName>
    </recommendedName>
</protein>
<proteinExistence type="predicted"/>
<evidence type="ECO:0008006" key="3">
    <source>
        <dbReference type="Google" id="ProtNLM"/>
    </source>
</evidence>
<dbReference type="AlphaFoldDB" id="A0A1F7WHH4"/>
<reference evidence="1 2" key="1">
    <citation type="journal article" date="2016" name="Nat. Commun.">
        <title>Thousands of microbial genomes shed light on interconnected biogeochemical processes in an aquifer system.</title>
        <authorList>
            <person name="Anantharaman K."/>
            <person name="Brown C.T."/>
            <person name="Hug L.A."/>
            <person name="Sharon I."/>
            <person name="Castelle C.J."/>
            <person name="Probst A.J."/>
            <person name="Thomas B.C."/>
            <person name="Singh A."/>
            <person name="Wilkins M.J."/>
            <person name="Karaoz U."/>
            <person name="Brodie E.L."/>
            <person name="Williams K.H."/>
            <person name="Hubbard S.S."/>
            <person name="Banfield J.F."/>
        </authorList>
    </citation>
    <scope>NUCLEOTIDE SEQUENCE [LARGE SCALE GENOMIC DNA]</scope>
</reference>
<dbReference type="InterPro" id="IPR011990">
    <property type="entry name" value="TPR-like_helical_dom_sf"/>
</dbReference>
<dbReference type="SUPFAM" id="SSF48452">
    <property type="entry name" value="TPR-like"/>
    <property type="match status" value="1"/>
</dbReference>
<dbReference type="STRING" id="1802471.A2115_01985"/>
<sequence length="267" mass="30448">MSELKSIPIPEIEISFETLPEIRRRIGEIREQKGKEEETLAEIARVLPKAIALGPNEHVVHLYWERHLVNQHLLKYELLKPESQRDQGGMDTALAEMERASVAADEYITTHNLTDLKKDSHRFLGKVADYKGDYPQAQKHYEEMARLHEEIGHPRRLEAYAALAGVLVRRGKIAEGMGLGRRTYTQFDQSEDGKGLRDKAYSTWAVWKSGAATHVAEGLLDTNAVGPFKEAIIDWLIDAKAVVEDSRNEFRIRIDEIEVLIEKIRSL</sequence>
<evidence type="ECO:0000313" key="2">
    <source>
        <dbReference type="Proteomes" id="UP000176198"/>
    </source>
</evidence>
<dbReference type="Gene3D" id="1.25.40.10">
    <property type="entry name" value="Tetratricopeptide repeat domain"/>
    <property type="match status" value="1"/>
</dbReference>
<organism evidence="1 2">
    <name type="scientific">Candidatus Woesebacteria bacterium GWA1_41_8</name>
    <dbReference type="NCBI Taxonomy" id="1802471"/>
    <lineage>
        <taxon>Bacteria</taxon>
        <taxon>Candidatus Woeseibacteriota</taxon>
    </lineage>
</organism>
<dbReference type="Proteomes" id="UP000176198">
    <property type="component" value="Unassembled WGS sequence"/>
</dbReference>
<gene>
    <name evidence="1" type="ORF">A2115_01985</name>
</gene>